<evidence type="ECO:0000313" key="2">
    <source>
        <dbReference type="Proteomes" id="UP001363151"/>
    </source>
</evidence>
<organism evidence="1 2">
    <name type="scientific">Aureococcus anophagefferens</name>
    <name type="common">Harmful bloom alga</name>
    <dbReference type="NCBI Taxonomy" id="44056"/>
    <lineage>
        <taxon>Eukaryota</taxon>
        <taxon>Sar</taxon>
        <taxon>Stramenopiles</taxon>
        <taxon>Ochrophyta</taxon>
        <taxon>Pelagophyceae</taxon>
        <taxon>Pelagomonadales</taxon>
        <taxon>Pelagomonadaceae</taxon>
        <taxon>Aureococcus</taxon>
    </lineage>
</organism>
<protein>
    <submittedName>
        <fullName evidence="1">Uncharacterized protein</fullName>
    </submittedName>
</protein>
<evidence type="ECO:0000313" key="1">
    <source>
        <dbReference type="EMBL" id="KAK7231082.1"/>
    </source>
</evidence>
<accession>A0ABR1FHW0</accession>
<reference evidence="1 2" key="1">
    <citation type="submission" date="2024-03" db="EMBL/GenBank/DDBJ databases">
        <title>Aureococcus anophagefferens CCMP1851 and Kratosvirus quantuckense: Draft genome of a second virus-susceptible host strain in the model system.</title>
        <authorList>
            <person name="Chase E."/>
            <person name="Truchon A.R."/>
            <person name="Schepens W."/>
            <person name="Wilhelm S.W."/>
        </authorList>
    </citation>
    <scope>NUCLEOTIDE SEQUENCE [LARGE SCALE GENOMIC DNA]</scope>
    <source>
        <strain evidence="1 2">CCMP1851</strain>
    </source>
</reference>
<gene>
    <name evidence="1" type="ORF">SO694_000761103</name>
</gene>
<dbReference type="EMBL" id="JBBJCI010000420">
    <property type="protein sequence ID" value="KAK7231082.1"/>
    <property type="molecule type" value="Genomic_DNA"/>
</dbReference>
<proteinExistence type="predicted"/>
<dbReference type="Proteomes" id="UP001363151">
    <property type="component" value="Unassembled WGS sequence"/>
</dbReference>
<name>A0ABR1FHW0_AURAN</name>
<comment type="caution">
    <text evidence="1">The sequence shown here is derived from an EMBL/GenBank/DDBJ whole genome shotgun (WGS) entry which is preliminary data.</text>
</comment>
<sequence>MNIVTDAPGFAAPFFDQRLARTLGKYSDHRTAVAGVAVVEEAPSLPRARRARDRAAALQGPPARAEDLARRARVARARRSRVVRVREAAGEVHDLVLPADAPASVADDWALG</sequence>
<keyword evidence="2" id="KW-1185">Reference proteome</keyword>